<dbReference type="Gene3D" id="1.10.287.950">
    <property type="entry name" value="Methyl-accepting chemotaxis protein"/>
    <property type="match status" value="1"/>
</dbReference>
<sequence length="156" mass="17742">MESTPSADLKEVARELAKHLDVSETNSQIVKEINSNIAIASSQMEDMKVSIEQIRSESTKQSESAKELFEAAHHLDALYNKIDNLEAFMNVVKKTVNDVTDRVDEAERFLTNPINRVWESLKLNTARSIEPSEIDLPPMKPLEIYNTADYFLEESK</sequence>
<protein>
    <submittedName>
        <fullName evidence="1">10924_t:CDS:1</fullName>
    </submittedName>
</protein>
<evidence type="ECO:0000313" key="1">
    <source>
        <dbReference type="EMBL" id="CAG8478726.1"/>
    </source>
</evidence>
<dbReference type="EMBL" id="CAJVPI010000094">
    <property type="protein sequence ID" value="CAG8478726.1"/>
    <property type="molecule type" value="Genomic_DNA"/>
</dbReference>
<gene>
    <name evidence="1" type="ORF">PBRASI_LOCUS1461</name>
</gene>
<proteinExistence type="predicted"/>
<evidence type="ECO:0000313" key="2">
    <source>
        <dbReference type="Proteomes" id="UP000789739"/>
    </source>
</evidence>
<dbReference type="AlphaFoldDB" id="A0A9N8W6H8"/>
<reference evidence="1" key="1">
    <citation type="submission" date="2021-06" db="EMBL/GenBank/DDBJ databases">
        <authorList>
            <person name="Kallberg Y."/>
            <person name="Tangrot J."/>
            <person name="Rosling A."/>
        </authorList>
    </citation>
    <scope>NUCLEOTIDE SEQUENCE</scope>
    <source>
        <strain evidence="1">BR232B</strain>
    </source>
</reference>
<accession>A0A9N8W6H8</accession>
<name>A0A9N8W6H8_9GLOM</name>
<dbReference type="OrthoDB" id="2372305at2759"/>
<keyword evidence="2" id="KW-1185">Reference proteome</keyword>
<dbReference type="Proteomes" id="UP000789739">
    <property type="component" value="Unassembled WGS sequence"/>
</dbReference>
<comment type="caution">
    <text evidence="1">The sequence shown here is derived from an EMBL/GenBank/DDBJ whole genome shotgun (WGS) entry which is preliminary data.</text>
</comment>
<organism evidence="1 2">
    <name type="scientific">Paraglomus brasilianum</name>
    <dbReference type="NCBI Taxonomy" id="144538"/>
    <lineage>
        <taxon>Eukaryota</taxon>
        <taxon>Fungi</taxon>
        <taxon>Fungi incertae sedis</taxon>
        <taxon>Mucoromycota</taxon>
        <taxon>Glomeromycotina</taxon>
        <taxon>Glomeromycetes</taxon>
        <taxon>Paraglomerales</taxon>
        <taxon>Paraglomeraceae</taxon>
        <taxon>Paraglomus</taxon>
    </lineage>
</organism>